<dbReference type="RefSeq" id="WP_016361391.1">
    <property type="nucleotide sequence ID" value="NZ_AKBT01000001.1"/>
</dbReference>
<gene>
    <name evidence="1" type="ORF">FSDG_02116</name>
</gene>
<accession>A0A140PY51</accession>
<name>A0A140PY51_9FUSO</name>
<reference evidence="1 2" key="1">
    <citation type="submission" date="2013-11" db="EMBL/GenBank/DDBJ databases">
        <title>The Genome Sequence of Fusobacterium sp. 7_1.</title>
        <authorList>
            <consortium name="The Broad Institute Genome Sequencing Platform"/>
            <person name="Earl A."/>
            <person name="Ward D."/>
            <person name="Feldgarden M."/>
            <person name="Gevers D."/>
            <person name="Strauss J."/>
            <person name="Ambrose C.E."/>
            <person name="Allen-Vercoe E."/>
            <person name="Walker B."/>
            <person name="Young S.K."/>
            <person name="Zeng Q."/>
            <person name="Gargeya S."/>
            <person name="Fitzgerald M."/>
            <person name="Haas B."/>
            <person name="Abouelleil A."/>
            <person name="Alvarado L."/>
            <person name="Arachchi H.M."/>
            <person name="Berlin A.M."/>
            <person name="Chapman S.B."/>
            <person name="Goldberg J."/>
            <person name="Griggs A."/>
            <person name="Gujja S."/>
            <person name="Hansen M."/>
            <person name="Howarth C."/>
            <person name="Imamovic A."/>
            <person name="Larimer J."/>
            <person name="McCowen C."/>
            <person name="Montmayeur A."/>
            <person name="Murphy C."/>
            <person name="Neiman D."/>
            <person name="Pearson M."/>
            <person name="Priest M."/>
            <person name="Roberts A."/>
            <person name="Saif S."/>
            <person name="Shea T."/>
            <person name="Sisk P."/>
            <person name="Sykes S."/>
            <person name="Wortman J."/>
            <person name="Nusbaum C."/>
            <person name="Birren B."/>
        </authorList>
    </citation>
    <scope>NUCLEOTIDE SEQUENCE [LARGE SCALE GENOMIC DNA]</scope>
    <source>
        <strain evidence="1 2">7_1</strain>
    </source>
</reference>
<dbReference type="Proteomes" id="UP000002799">
    <property type="component" value="Chromosome"/>
</dbReference>
<sequence length="377" mass="45739">MSEDKKLKEEFCVFFDVLGTKSKFLTSNLEEEEKLVKKYENFIKDIKEILIENGFEENKIKLFSDNIFINFPNVTLKEMYDVFRCLAYIQIMTIKKYDFLLRGGVEYSTIYNEKDIVIGKGLVEAVELEKKANYPIIMLGERAQKEDFKNHYLVDEKYINETLKKLDIKNIQDIKKIDIEQEVDKIKIEKKINGESGATVIRINDRTYINYLGIYHESQNKENFIKMMLSHKNFIIESLKKNKEEFLKNIKNFDSKELKNHFDYIFYNIKKNYILEYIKEIDEQNSQIDSNIFENEYNKNNRRKEELINNLKNIEKYIEKKYFYLKDIENNILKIREKYIYLLYYHNSFLERVYKLYKDIEDVDYNDCFIDIYKEIL</sequence>
<protein>
    <submittedName>
        <fullName evidence="1">Uncharacterized protein</fullName>
    </submittedName>
</protein>
<proteinExistence type="predicted"/>
<dbReference type="KEGG" id="fne:FSDG_02116"/>
<organism evidence="1">
    <name type="scientific">Fusobacterium animalis 7_1</name>
    <dbReference type="NCBI Taxonomy" id="457405"/>
    <lineage>
        <taxon>Bacteria</taxon>
        <taxon>Fusobacteriati</taxon>
        <taxon>Fusobacteriota</taxon>
        <taxon>Fusobacteriia</taxon>
        <taxon>Fusobacteriales</taxon>
        <taxon>Fusobacteriaceae</taxon>
        <taxon>Fusobacterium</taxon>
    </lineage>
</organism>
<evidence type="ECO:0000313" key="2">
    <source>
        <dbReference type="Proteomes" id="UP000002799"/>
    </source>
</evidence>
<dbReference type="EMBL" id="CP007062">
    <property type="protein sequence ID" value="EEO43557.2"/>
    <property type="molecule type" value="Genomic_DNA"/>
</dbReference>
<dbReference type="AlphaFoldDB" id="A0A140PY51"/>
<evidence type="ECO:0000313" key="1">
    <source>
        <dbReference type="EMBL" id="EEO43557.2"/>
    </source>
</evidence>
<dbReference type="HOGENOM" id="CLU_062198_0_0_0"/>